<reference evidence="3 4" key="1">
    <citation type="submission" date="2018-04" db="EMBL/GenBank/DDBJ databases">
        <title>Pedobacter chongqingensis sp. nov., isolated from a rottenly hemp rope.</title>
        <authorList>
            <person name="Cai Y."/>
        </authorList>
    </citation>
    <scope>NUCLEOTIDE SEQUENCE [LARGE SCALE GENOMIC DNA]</scope>
    <source>
        <strain evidence="3 4">FJ4-8</strain>
    </source>
</reference>
<name>A0A2U2PH44_9SPHI</name>
<accession>A0A2U2PH44</accession>
<dbReference type="InterPro" id="IPR012373">
    <property type="entry name" value="Ferrdict_sens_TM"/>
</dbReference>
<dbReference type="Pfam" id="PF04773">
    <property type="entry name" value="FecR"/>
    <property type="match status" value="1"/>
</dbReference>
<keyword evidence="4" id="KW-1185">Reference proteome</keyword>
<dbReference type="GO" id="GO:0016989">
    <property type="term" value="F:sigma factor antagonist activity"/>
    <property type="evidence" value="ECO:0007669"/>
    <property type="project" value="TreeGrafter"/>
</dbReference>
<organism evidence="3 4">
    <name type="scientific">Pararcticibacter amylolyticus</name>
    <dbReference type="NCBI Taxonomy" id="2173175"/>
    <lineage>
        <taxon>Bacteria</taxon>
        <taxon>Pseudomonadati</taxon>
        <taxon>Bacteroidota</taxon>
        <taxon>Sphingobacteriia</taxon>
        <taxon>Sphingobacteriales</taxon>
        <taxon>Sphingobacteriaceae</taxon>
        <taxon>Pararcticibacter</taxon>
    </lineage>
</organism>
<feature type="domain" description="FecR protein" evidence="1">
    <location>
        <begin position="113"/>
        <end position="207"/>
    </location>
</feature>
<gene>
    <name evidence="3" type="ORF">DDR33_09630</name>
</gene>
<comment type="caution">
    <text evidence="3">The sequence shown here is derived from an EMBL/GenBank/DDBJ whole genome shotgun (WGS) entry which is preliminary data.</text>
</comment>
<evidence type="ECO:0000259" key="2">
    <source>
        <dbReference type="Pfam" id="PF16344"/>
    </source>
</evidence>
<evidence type="ECO:0008006" key="5">
    <source>
        <dbReference type="Google" id="ProtNLM"/>
    </source>
</evidence>
<dbReference type="OrthoDB" id="1523735at2"/>
<dbReference type="RefSeq" id="WP_109415572.1">
    <property type="nucleotide sequence ID" value="NZ_QEAS01000007.1"/>
</dbReference>
<evidence type="ECO:0000313" key="4">
    <source>
        <dbReference type="Proteomes" id="UP000245647"/>
    </source>
</evidence>
<dbReference type="AlphaFoldDB" id="A0A2U2PH44"/>
<feature type="domain" description="Protein FecR C-terminal" evidence="2">
    <location>
        <begin position="248"/>
        <end position="316"/>
    </location>
</feature>
<protein>
    <recommendedName>
        <fullName evidence="5">FecR family protein</fullName>
    </recommendedName>
</protein>
<dbReference type="PANTHER" id="PTHR30273:SF2">
    <property type="entry name" value="PROTEIN FECR"/>
    <property type="match status" value="1"/>
</dbReference>
<dbReference type="InterPro" id="IPR006860">
    <property type="entry name" value="FecR"/>
</dbReference>
<dbReference type="Proteomes" id="UP000245647">
    <property type="component" value="Unassembled WGS sequence"/>
</dbReference>
<dbReference type="Gene3D" id="2.60.120.1440">
    <property type="match status" value="1"/>
</dbReference>
<dbReference type="PIRSF" id="PIRSF018266">
    <property type="entry name" value="FecR"/>
    <property type="match status" value="1"/>
</dbReference>
<dbReference type="Pfam" id="PF16344">
    <property type="entry name" value="FecR_C"/>
    <property type="match status" value="1"/>
</dbReference>
<sequence>MEDLLYRYFSGLLSDDEKDILFGKMKEDAELREQFVEIQHSYSLAQMLKNTGDEEYAKKSYLQFKKMRKGAKIRQLSTTLARYAAVVLLVAGLFSLFKKYIFKADTEVKYTEYRAPLGTRREVLLSDGTKVWLAPASKIRTPVKFSGNTRAIELDGEALFDVARNKKKPFIVTTGKFNVEVLGTIFVVNAYSRDKSFKTSLLEGAVKVYNKNEEMTLKPGESSVLSDKKLIRGKISLNEIHYLQSGIYKFDDMSLSGIVSTMSNWYGMDFIIKDPKLAKSLLTGKIRENDKVETILTAVQKIYPFKYRRTVDNQIEIY</sequence>
<evidence type="ECO:0000259" key="1">
    <source>
        <dbReference type="Pfam" id="PF04773"/>
    </source>
</evidence>
<dbReference type="PANTHER" id="PTHR30273">
    <property type="entry name" value="PERIPLASMIC SIGNAL SENSOR AND SIGMA FACTOR ACTIVATOR FECR-RELATED"/>
    <property type="match status" value="1"/>
</dbReference>
<dbReference type="Gene3D" id="3.55.50.30">
    <property type="match status" value="1"/>
</dbReference>
<evidence type="ECO:0000313" key="3">
    <source>
        <dbReference type="EMBL" id="PWG80716.1"/>
    </source>
</evidence>
<dbReference type="InterPro" id="IPR032508">
    <property type="entry name" value="FecR_C"/>
</dbReference>
<dbReference type="EMBL" id="QEAS01000007">
    <property type="protein sequence ID" value="PWG80716.1"/>
    <property type="molecule type" value="Genomic_DNA"/>
</dbReference>
<proteinExistence type="predicted"/>